<keyword evidence="2" id="KW-0378">Hydrolase</keyword>
<evidence type="ECO:0000259" key="1">
    <source>
        <dbReference type="Pfam" id="PF00753"/>
    </source>
</evidence>
<dbReference type="PANTHER" id="PTHR46018">
    <property type="entry name" value="ZINC PHOSPHODIESTERASE ELAC PROTEIN 1"/>
    <property type="match status" value="1"/>
</dbReference>
<proteinExistence type="predicted"/>
<dbReference type="GO" id="GO:0042781">
    <property type="term" value="F:3'-tRNA processing endoribonuclease activity"/>
    <property type="evidence" value="ECO:0007669"/>
    <property type="project" value="TreeGrafter"/>
</dbReference>
<dbReference type="EMBL" id="DSVL01000129">
    <property type="protein sequence ID" value="HFH28711.1"/>
    <property type="molecule type" value="Genomic_DNA"/>
</dbReference>
<feature type="domain" description="Metallo-beta-lactamase" evidence="1">
    <location>
        <begin position="25"/>
        <end position="105"/>
    </location>
</feature>
<sequence>MLSVRIWGDRGSIPCPGPATVKFGGNTSCLEIRADDRLVIVDLGTGVKPLGDWLMGNDFKKGPIDADVFITHTHWDHIMGFPMFTPIFIPGTKLRIRGPVSYEDETLESIIGAQLSYRYWPVRQSELAADITYDQLKETQLDLGDGLTVRTKYLNHPILCLGYRFEYQGKSIVTAYDNEPFRNVFPTDPKDPSYDEDAAREGELAAREENEKILRFFKDADVLIHDTQYTKKEYEAGKLGWGHSSYEHAINSAHKAGVKKLVLFHHDPNRTDEQLEQLEAEYKHRIAGKTEMQVMMAREGLVISA</sequence>
<evidence type="ECO:0000313" key="2">
    <source>
        <dbReference type="EMBL" id="HFH28711.1"/>
    </source>
</evidence>
<comment type="caution">
    <text evidence="2">The sequence shown here is derived from an EMBL/GenBank/DDBJ whole genome shotgun (WGS) entry which is preliminary data.</text>
</comment>
<dbReference type="Pfam" id="PF00753">
    <property type="entry name" value="Lactamase_B"/>
    <property type="match status" value="1"/>
</dbReference>
<dbReference type="InterPro" id="IPR036866">
    <property type="entry name" value="RibonucZ/Hydroxyglut_hydro"/>
</dbReference>
<accession>A0A7C3E6A8</accession>
<protein>
    <submittedName>
        <fullName evidence="2">MBL fold metallo-hydrolase</fullName>
    </submittedName>
</protein>
<dbReference type="CDD" id="cd07715">
    <property type="entry name" value="TaR3-like_MBL-fold"/>
    <property type="match status" value="1"/>
</dbReference>
<gene>
    <name evidence="2" type="ORF">ENS59_04255</name>
</gene>
<organism evidence="2">
    <name type="scientific">Gracilinema caldarium</name>
    <dbReference type="NCBI Taxonomy" id="215591"/>
    <lineage>
        <taxon>Bacteria</taxon>
        <taxon>Pseudomonadati</taxon>
        <taxon>Spirochaetota</taxon>
        <taxon>Spirochaetia</taxon>
        <taxon>Spirochaetales</taxon>
        <taxon>Breznakiellaceae</taxon>
        <taxon>Gracilinema</taxon>
    </lineage>
</organism>
<dbReference type="SUPFAM" id="SSF56281">
    <property type="entry name" value="Metallo-hydrolase/oxidoreductase"/>
    <property type="match status" value="1"/>
</dbReference>
<name>A0A7C3E6A8_9SPIR</name>
<dbReference type="AlphaFoldDB" id="A0A7C3E6A8"/>
<dbReference type="Gene3D" id="3.60.15.10">
    <property type="entry name" value="Ribonuclease Z/Hydroxyacylglutathione hydrolase-like"/>
    <property type="match status" value="1"/>
</dbReference>
<dbReference type="PANTHER" id="PTHR46018:SF2">
    <property type="entry name" value="ZINC PHOSPHODIESTERASE ELAC PROTEIN 1"/>
    <property type="match status" value="1"/>
</dbReference>
<dbReference type="InterPro" id="IPR001279">
    <property type="entry name" value="Metallo-B-lactamas"/>
</dbReference>
<reference evidence="2" key="1">
    <citation type="journal article" date="2020" name="mSystems">
        <title>Genome- and Community-Level Interaction Insights into Carbon Utilization and Element Cycling Functions of Hydrothermarchaeota in Hydrothermal Sediment.</title>
        <authorList>
            <person name="Zhou Z."/>
            <person name="Liu Y."/>
            <person name="Xu W."/>
            <person name="Pan J."/>
            <person name="Luo Z.H."/>
            <person name="Li M."/>
        </authorList>
    </citation>
    <scope>NUCLEOTIDE SEQUENCE [LARGE SCALE GENOMIC DNA]</scope>
    <source>
        <strain evidence="2">SpSt-503</strain>
    </source>
</reference>